<dbReference type="PANTHER" id="PTHR11662">
    <property type="entry name" value="SOLUTE CARRIER FAMILY 17"/>
    <property type="match status" value="1"/>
</dbReference>
<feature type="transmembrane region" description="Helical" evidence="5">
    <location>
        <begin position="318"/>
        <end position="333"/>
    </location>
</feature>
<evidence type="ECO:0000256" key="3">
    <source>
        <dbReference type="ARBA" id="ARBA00022989"/>
    </source>
</evidence>
<dbReference type="AlphaFoldDB" id="A0A679JDW9"/>
<feature type="domain" description="Major facilitator superfamily (MFS) profile" evidence="6">
    <location>
        <begin position="11"/>
        <end position="427"/>
    </location>
</feature>
<proteinExistence type="predicted"/>
<evidence type="ECO:0000313" key="7">
    <source>
        <dbReference type="EMBL" id="CAA2104083.1"/>
    </source>
</evidence>
<dbReference type="SUPFAM" id="SSF103473">
    <property type="entry name" value="MFS general substrate transporter"/>
    <property type="match status" value="1"/>
</dbReference>
<dbReference type="GO" id="GO:0022857">
    <property type="term" value="F:transmembrane transporter activity"/>
    <property type="evidence" value="ECO:0007669"/>
    <property type="project" value="InterPro"/>
</dbReference>
<accession>A0A679JDW9</accession>
<keyword evidence="4 5" id="KW-0472">Membrane</keyword>
<reference evidence="7" key="1">
    <citation type="submission" date="2019-12" db="EMBL/GenBank/DDBJ databases">
        <authorList>
            <person name="Cremers G."/>
        </authorList>
    </citation>
    <scope>NUCLEOTIDE SEQUENCE</scope>
    <source>
        <strain evidence="7">Vvax</strain>
    </source>
</reference>
<dbReference type="InterPro" id="IPR036259">
    <property type="entry name" value="MFS_trans_sf"/>
</dbReference>
<dbReference type="Gene3D" id="1.20.1250.20">
    <property type="entry name" value="MFS general substrate transporter like domains"/>
    <property type="match status" value="2"/>
</dbReference>
<dbReference type="InterPro" id="IPR011701">
    <property type="entry name" value="MFS"/>
</dbReference>
<feature type="transmembrane region" description="Helical" evidence="5">
    <location>
        <begin position="171"/>
        <end position="192"/>
    </location>
</feature>
<organism evidence="7">
    <name type="scientific">Variovorax paradoxus</name>
    <dbReference type="NCBI Taxonomy" id="34073"/>
    <lineage>
        <taxon>Bacteria</taxon>
        <taxon>Pseudomonadati</taxon>
        <taxon>Pseudomonadota</taxon>
        <taxon>Betaproteobacteria</taxon>
        <taxon>Burkholderiales</taxon>
        <taxon>Comamonadaceae</taxon>
        <taxon>Variovorax</taxon>
    </lineage>
</organism>
<keyword evidence="3 5" id="KW-1133">Transmembrane helix</keyword>
<comment type="subcellular location">
    <subcellularLocation>
        <location evidence="1">Membrane</location>
        <topology evidence="1">Multi-pass membrane protein</topology>
    </subcellularLocation>
</comment>
<feature type="transmembrane region" description="Helical" evidence="5">
    <location>
        <begin position="263"/>
        <end position="285"/>
    </location>
</feature>
<evidence type="ECO:0000256" key="2">
    <source>
        <dbReference type="ARBA" id="ARBA00022692"/>
    </source>
</evidence>
<dbReference type="InterPro" id="IPR050382">
    <property type="entry name" value="MFS_Na/Anion_cotransporter"/>
</dbReference>
<gene>
    <name evidence="7" type="primary">sauU</name>
    <name evidence="7" type="ORF">VVAX_02587</name>
</gene>
<dbReference type="RefSeq" id="WP_339090222.1">
    <property type="nucleotide sequence ID" value="NZ_LR743507.1"/>
</dbReference>
<feature type="transmembrane region" description="Helical" evidence="5">
    <location>
        <begin position="84"/>
        <end position="101"/>
    </location>
</feature>
<feature type="transmembrane region" description="Helical" evidence="5">
    <location>
        <begin position="143"/>
        <end position="165"/>
    </location>
</feature>
<feature type="transmembrane region" description="Helical" evidence="5">
    <location>
        <begin position="399"/>
        <end position="422"/>
    </location>
</feature>
<sequence>MQSSKNFRWYGVITLFVIVAISYVDRINIAVLITDKAFLEHVGLAADDRVSQGFLATAFMLGYGVSAFVLTPFCSALFGVRRSLIYGLILWGVVTWASPMFDSYGMLLASRILLGVSEGPLFSLASAYIKAHFRSDENGKPNAFVNMGTGLGLAVGYPLVGYLLTQFAWDTSFHVLGIMNIVLGIPLVLAFVRMPVSHENGVRPSSFGEAMARVGGIVKGALHTRHLFLITLLTSAALAYLWGSSNWLPTYLREARGFSLREMGWLASLPQYATVLAVFVGGVLIDKVGRERVPFIFMGASVGVALSVLMAISARDPYAAACCLVAANFFWGLQSPAIPSTVQYCSRPEHTASAFGVTNGAGSLVAGFMPALMGGVIAAVSHGSGTAGAATSAASASGFFAGFALLIGTQAVVFACGLLLWLRDRSRSATAVSGSQLS</sequence>
<dbReference type="PROSITE" id="PS50850">
    <property type="entry name" value="MFS"/>
    <property type="match status" value="1"/>
</dbReference>
<feature type="transmembrane region" description="Helical" evidence="5">
    <location>
        <begin position="227"/>
        <end position="243"/>
    </location>
</feature>
<dbReference type="GO" id="GO:0016020">
    <property type="term" value="C:membrane"/>
    <property type="evidence" value="ECO:0007669"/>
    <property type="project" value="UniProtKB-SubCell"/>
</dbReference>
<dbReference type="PANTHER" id="PTHR11662:SF399">
    <property type="entry name" value="FI19708P1-RELATED"/>
    <property type="match status" value="1"/>
</dbReference>
<dbReference type="Pfam" id="PF07690">
    <property type="entry name" value="MFS_1"/>
    <property type="match status" value="1"/>
</dbReference>
<feature type="transmembrane region" description="Helical" evidence="5">
    <location>
        <begin position="12"/>
        <end position="33"/>
    </location>
</feature>
<feature type="transmembrane region" description="Helical" evidence="5">
    <location>
        <begin position="292"/>
        <end position="312"/>
    </location>
</feature>
<evidence type="ECO:0000256" key="4">
    <source>
        <dbReference type="ARBA" id="ARBA00023136"/>
    </source>
</evidence>
<dbReference type="InterPro" id="IPR020846">
    <property type="entry name" value="MFS_dom"/>
</dbReference>
<feature type="transmembrane region" description="Helical" evidence="5">
    <location>
        <begin position="107"/>
        <end position="131"/>
    </location>
</feature>
<feature type="transmembrane region" description="Helical" evidence="5">
    <location>
        <begin position="53"/>
        <end position="77"/>
    </location>
</feature>
<protein>
    <submittedName>
        <fullName evidence="7">Putative sulfoacetate transporter SauU</fullName>
    </submittedName>
</protein>
<keyword evidence="2 5" id="KW-0812">Transmembrane</keyword>
<evidence type="ECO:0000256" key="5">
    <source>
        <dbReference type="SAM" id="Phobius"/>
    </source>
</evidence>
<feature type="transmembrane region" description="Helical" evidence="5">
    <location>
        <begin position="354"/>
        <end position="379"/>
    </location>
</feature>
<name>A0A679JDW9_VARPD</name>
<evidence type="ECO:0000256" key="1">
    <source>
        <dbReference type="ARBA" id="ARBA00004141"/>
    </source>
</evidence>
<evidence type="ECO:0000259" key="6">
    <source>
        <dbReference type="PROSITE" id="PS50850"/>
    </source>
</evidence>
<dbReference type="EMBL" id="LR743507">
    <property type="protein sequence ID" value="CAA2104083.1"/>
    <property type="molecule type" value="Genomic_DNA"/>
</dbReference>